<dbReference type="InterPro" id="IPR000160">
    <property type="entry name" value="GGDEF_dom"/>
</dbReference>
<evidence type="ECO:0000256" key="6">
    <source>
        <dbReference type="ARBA" id="ARBA00023136"/>
    </source>
</evidence>
<dbReference type="AlphaFoldDB" id="I4B9E3"/>
<dbReference type="PROSITE" id="PS50887">
    <property type="entry name" value="GGDEF"/>
    <property type="match status" value="1"/>
</dbReference>
<dbReference type="GO" id="GO:0005886">
    <property type="term" value="C:plasma membrane"/>
    <property type="evidence" value="ECO:0007669"/>
    <property type="project" value="UniProtKB-SubCell"/>
</dbReference>
<dbReference type="Proteomes" id="UP000006048">
    <property type="component" value="Chromosome"/>
</dbReference>
<dbReference type="Pfam" id="PF00990">
    <property type="entry name" value="GGDEF"/>
    <property type="match status" value="1"/>
</dbReference>
<keyword evidence="11" id="KW-1185">Reference proteome</keyword>
<evidence type="ECO:0000256" key="8">
    <source>
        <dbReference type="SAM" id="Phobius"/>
    </source>
</evidence>
<dbReference type="SUPFAM" id="SSF55073">
    <property type="entry name" value="Nucleotide cyclase"/>
    <property type="match status" value="1"/>
</dbReference>
<sequence length="485" mass="54255">MRIPDLLKRKLLLASVIFVAVMPILASALFITYRSFQQAKLDAVDRAKSLLSHIAEKQDELIAQTMQSMRILVLLPEVRNAGKDCPAFMSRFIASNPVYDNAGVVRPNGDIVCSGLAHKAKVNVAEREWFQLVVQTRSPQIGGLQFGKISGKPGIIAAMPIINSDGELASVLYLSVSVEWLEDVFAEYTLPEKSVITALDTKGVVLFQHPLKLDNEPSLMGKPYPNEKIWQHIKNAGESISPARVRESDKRYVYTFQRIESEDRAAMYISLRFLESAIYRDAYHNAITLILGLCLSLVATFLLAYVAGNYIFLRPVEQEIEKLNDVAETDPLTQILNRRGFERLAEIELAKASAGDHHSVLLMDIDHFKKINDEHGHAVGDEVLRETVQRIRGVLRESEIFGRIGGEEFAIFIPQVHRENAILLAERVRVAVDSLPFETATGKLKVTASVGVSYATNRSPLEKFLDRADKALYKSKRTGRNKVSI</sequence>
<comment type="subcellular location">
    <subcellularLocation>
        <location evidence="1">Cell membrane</location>
        <topology evidence="1">Multi-pass membrane protein</topology>
    </subcellularLocation>
</comment>
<dbReference type="OrthoDB" id="9779586at2"/>
<protein>
    <recommendedName>
        <fullName evidence="2">diguanylate cyclase</fullName>
        <ecNumber evidence="2">2.7.7.65</ecNumber>
    </recommendedName>
</protein>
<dbReference type="STRING" id="869212.Turpa_3261"/>
<dbReference type="PANTHER" id="PTHR45138">
    <property type="entry name" value="REGULATORY COMPONENTS OF SENSORY TRANSDUCTION SYSTEM"/>
    <property type="match status" value="1"/>
</dbReference>
<keyword evidence="3" id="KW-1003">Cell membrane</keyword>
<evidence type="ECO:0000256" key="4">
    <source>
        <dbReference type="ARBA" id="ARBA00022692"/>
    </source>
</evidence>
<dbReference type="CDD" id="cd12914">
    <property type="entry name" value="PDC1_DGC_like"/>
    <property type="match status" value="1"/>
</dbReference>
<evidence type="ECO:0000256" key="2">
    <source>
        <dbReference type="ARBA" id="ARBA00012528"/>
    </source>
</evidence>
<name>I4B9E3_TURPD</name>
<dbReference type="Gene3D" id="3.30.70.270">
    <property type="match status" value="1"/>
</dbReference>
<evidence type="ECO:0000256" key="3">
    <source>
        <dbReference type="ARBA" id="ARBA00022475"/>
    </source>
</evidence>
<dbReference type="PANTHER" id="PTHR45138:SF9">
    <property type="entry name" value="DIGUANYLATE CYCLASE DGCM-RELATED"/>
    <property type="match status" value="1"/>
</dbReference>
<dbReference type="RefSeq" id="WP_014804400.1">
    <property type="nucleotide sequence ID" value="NC_018020.1"/>
</dbReference>
<dbReference type="EMBL" id="CP002959">
    <property type="protein sequence ID" value="AFM13900.1"/>
    <property type="molecule type" value="Genomic_DNA"/>
</dbReference>
<feature type="transmembrane region" description="Helical" evidence="8">
    <location>
        <begin position="286"/>
        <end position="313"/>
    </location>
</feature>
<evidence type="ECO:0000256" key="5">
    <source>
        <dbReference type="ARBA" id="ARBA00022989"/>
    </source>
</evidence>
<accession>I4B9E3</accession>
<dbReference type="NCBIfam" id="TIGR00254">
    <property type="entry name" value="GGDEF"/>
    <property type="match status" value="1"/>
</dbReference>
<dbReference type="InterPro" id="IPR050469">
    <property type="entry name" value="Diguanylate_Cyclase"/>
</dbReference>
<comment type="catalytic activity">
    <reaction evidence="7">
        <text>2 GTP = 3',3'-c-di-GMP + 2 diphosphate</text>
        <dbReference type="Rhea" id="RHEA:24898"/>
        <dbReference type="ChEBI" id="CHEBI:33019"/>
        <dbReference type="ChEBI" id="CHEBI:37565"/>
        <dbReference type="ChEBI" id="CHEBI:58805"/>
        <dbReference type="EC" id="2.7.7.65"/>
    </reaction>
</comment>
<dbReference type="InterPro" id="IPR033479">
    <property type="entry name" value="dCache_1"/>
</dbReference>
<dbReference type="EC" id="2.7.7.65" evidence="2"/>
<keyword evidence="6 8" id="KW-0472">Membrane</keyword>
<dbReference type="CDD" id="cd01949">
    <property type="entry name" value="GGDEF"/>
    <property type="match status" value="1"/>
</dbReference>
<gene>
    <name evidence="10" type="ordered locus">Turpa_3261</name>
</gene>
<dbReference type="HOGENOM" id="CLU_000445_134_5_12"/>
<proteinExistence type="predicted"/>
<dbReference type="InterPro" id="IPR043128">
    <property type="entry name" value="Rev_trsase/Diguanyl_cyclase"/>
</dbReference>
<keyword evidence="5 8" id="KW-1133">Transmembrane helix</keyword>
<evidence type="ECO:0000313" key="10">
    <source>
        <dbReference type="EMBL" id="AFM13900.1"/>
    </source>
</evidence>
<dbReference type="Gene3D" id="3.30.450.20">
    <property type="entry name" value="PAS domain"/>
    <property type="match status" value="1"/>
</dbReference>
<dbReference type="KEGG" id="tpx:Turpa_3261"/>
<dbReference type="Pfam" id="PF02743">
    <property type="entry name" value="dCache_1"/>
    <property type="match status" value="1"/>
</dbReference>
<dbReference type="SMART" id="SM00267">
    <property type="entry name" value="GGDEF"/>
    <property type="match status" value="1"/>
</dbReference>
<dbReference type="GO" id="GO:0052621">
    <property type="term" value="F:diguanylate cyclase activity"/>
    <property type="evidence" value="ECO:0007669"/>
    <property type="project" value="UniProtKB-EC"/>
</dbReference>
<dbReference type="InterPro" id="IPR029787">
    <property type="entry name" value="Nucleotide_cyclase"/>
</dbReference>
<keyword evidence="4 8" id="KW-0812">Transmembrane</keyword>
<dbReference type="FunFam" id="3.30.70.270:FF:000001">
    <property type="entry name" value="Diguanylate cyclase domain protein"/>
    <property type="match status" value="1"/>
</dbReference>
<evidence type="ECO:0000256" key="7">
    <source>
        <dbReference type="ARBA" id="ARBA00034247"/>
    </source>
</evidence>
<feature type="transmembrane region" description="Helical" evidence="8">
    <location>
        <begin position="12"/>
        <end position="33"/>
    </location>
</feature>
<evidence type="ECO:0000256" key="1">
    <source>
        <dbReference type="ARBA" id="ARBA00004651"/>
    </source>
</evidence>
<reference evidence="10 11" key="1">
    <citation type="submission" date="2012-06" db="EMBL/GenBank/DDBJ databases">
        <title>The complete chromosome of genome of Turneriella parva DSM 21527.</title>
        <authorList>
            <consortium name="US DOE Joint Genome Institute (JGI-PGF)"/>
            <person name="Lucas S."/>
            <person name="Han J."/>
            <person name="Lapidus A."/>
            <person name="Bruce D."/>
            <person name="Goodwin L."/>
            <person name="Pitluck S."/>
            <person name="Peters L."/>
            <person name="Kyrpides N."/>
            <person name="Mavromatis K."/>
            <person name="Ivanova N."/>
            <person name="Mikhailova N."/>
            <person name="Chertkov O."/>
            <person name="Detter J.C."/>
            <person name="Tapia R."/>
            <person name="Han C."/>
            <person name="Land M."/>
            <person name="Hauser L."/>
            <person name="Markowitz V."/>
            <person name="Cheng J.-F."/>
            <person name="Hugenholtz P."/>
            <person name="Woyke T."/>
            <person name="Wu D."/>
            <person name="Gronow S."/>
            <person name="Wellnitz S."/>
            <person name="Brambilla E."/>
            <person name="Klenk H.-P."/>
            <person name="Eisen J.A."/>
        </authorList>
    </citation>
    <scope>NUCLEOTIDE SEQUENCE [LARGE SCALE GENOMIC DNA]</scope>
    <source>
        <strain evidence="11">ATCC BAA-1111 / DSM 21527 / NCTC 11395 / H</strain>
    </source>
</reference>
<evidence type="ECO:0000313" key="11">
    <source>
        <dbReference type="Proteomes" id="UP000006048"/>
    </source>
</evidence>
<organism evidence="10 11">
    <name type="scientific">Turneriella parva (strain ATCC BAA-1111 / DSM 21527 / NCTC 11395 / H)</name>
    <name type="common">Leptospira parva</name>
    <dbReference type="NCBI Taxonomy" id="869212"/>
    <lineage>
        <taxon>Bacteria</taxon>
        <taxon>Pseudomonadati</taxon>
        <taxon>Spirochaetota</taxon>
        <taxon>Spirochaetia</taxon>
        <taxon>Leptospirales</taxon>
        <taxon>Leptospiraceae</taxon>
        <taxon>Turneriella</taxon>
    </lineage>
</organism>
<feature type="domain" description="GGDEF" evidence="9">
    <location>
        <begin position="356"/>
        <end position="485"/>
    </location>
</feature>
<evidence type="ECO:0000259" key="9">
    <source>
        <dbReference type="PROSITE" id="PS50887"/>
    </source>
</evidence>